<dbReference type="FunFam" id="1.10.150.780:FF:000001">
    <property type="entry name" value="Vacuolar protein sorting-associated protein 16 homolog"/>
    <property type="match status" value="1"/>
</dbReference>
<feature type="domain" description="Vps16 C-terminal" evidence="7">
    <location>
        <begin position="530"/>
        <end position="792"/>
    </location>
</feature>
<reference evidence="9" key="2">
    <citation type="submission" date="2025-09" db="UniProtKB">
        <authorList>
            <consortium name="Ensembl"/>
        </authorList>
    </citation>
    <scope>IDENTIFICATION</scope>
</reference>
<dbReference type="GO" id="GO:0005765">
    <property type="term" value="C:lysosomal membrane"/>
    <property type="evidence" value="ECO:0007669"/>
    <property type="project" value="UniProtKB-SubCell"/>
</dbReference>
<dbReference type="AlphaFoldDB" id="A0A674K7Z0"/>
<dbReference type="PIRSF" id="PIRSF007949">
    <property type="entry name" value="VPS16"/>
    <property type="match status" value="1"/>
</dbReference>
<comment type="subunit">
    <text evidence="4">Core component of at least two putative endosomal tethering complexes, the homotypic fusion and vacuole protein sorting (HOPS) complex and the class C core vacuole/endosome tethering (CORVET) complex. Their common core is composed of the class C Vps proteins VPS11, VPS16, VPS18 and VPS33A, which in HOPS further associates with VPS39 and VPS41 and in CORVET with VPS8 and TGFBRAP1. Interacts with RAB5C. Interacts with STX17, MON1B. Associates with adapter protein complex 3 (AP-3) and clathrin:AP-3 complexes.</text>
</comment>
<reference evidence="9" key="1">
    <citation type="submission" date="2025-08" db="UniProtKB">
        <authorList>
            <consortium name="Ensembl"/>
        </authorList>
    </citation>
    <scope>IDENTIFICATION</scope>
</reference>
<dbReference type="Pfam" id="PF04840">
    <property type="entry name" value="Vps16_C"/>
    <property type="match status" value="1"/>
</dbReference>
<feature type="coiled-coil region" evidence="6">
    <location>
        <begin position="343"/>
        <end position="370"/>
    </location>
</feature>
<evidence type="ECO:0000256" key="5">
    <source>
        <dbReference type="PIRNR" id="PIRNR007949"/>
    </source>
</evidence>
<evidence type="ECO:0000256" key="2">
    <source>
        <dbReference type="ARBA" id="ARBA00009250"/>
    </source>
</evidence>
<keyword evidence="6" id="KW-0175">Coiled coil</keyword>
<dbReference type="InterPro" id="IPR016534">
    <property type="entry name" value="VPS16"/>
</dbReference>
<protein>
    <recommendedName>
        <fullName evidence="3 5">Vacuolar protein sorting-associated protein 16 homolog</fullName>
    </recommendedName>
</protein>
<feature type="domain" description="Vps16 N-terminal" evidence="8">
    <location>
        <begin position="29"/>
        <end position="414"/>
    </location>
</feature>
<keyword evidence="5" id="KW-0653">Protein transport</keyword>
<comment type="similarity">
    <text evidence="2 5">Belongs to the VPS16 family.</text>
</comment>
<dbReference type="Ensembl" id="ENSTMTT00000030811.1">
    <property type="protein sequence ID" value="ENSTMTP00000029725.1"/>
    <property type="gene ID" value="ENSTMTG00000021196.1"/>
</dbReference>
<dbReference type="PANTHER" id="PTHR12811">
    <property type="entry name" value="VACUOLAR PROTEIN SORTING VPS16"/>
    <property type="match status" value="1"/>
</dbReference>
<evidence type="ECO:0000313" key="10">
    <source>
        <dbReference type="Proteomes" id="UP000472274"/>
    </source>
</evidence>
<keyword evidence="5" id="KW-0458">Lysosome</keyword>
<dbReference type="InterPro" id="IPR006926">
    <property type="entry name" value="Vps16_N"/>
</dbReference>
<evidence type="ECO:0000256" key="4">
    <source>
        <dbReference type="ARBA" id="ARBA00061859"/>
    </source>
</evidence>
<evidence type="ECO:0000259" key="7">
    <source>
        <dbReference type="Pfam" id="PF04840"/>
    </source>
</evidence>
<dbReference type="GO" id="GO:0042144">
    <property type="term" value="P:vacuole fusion, non-autophagic"/>
    <property type="evidence" value="ECO:0007669"/>
    <property type="project" value="TreeGrafter"/>
</dbReference>
<evidence type="ECO:0000256" key="6">
    <source>
        <dbReference type="SAM" id="Coils"/>
    </source>
</evidence>
<evidence type="ECO:0000256" key="1">
    <source>
        <dbReference type="ARBA" id="ARBA00004630"/>
    </source>
</evidence>
<proteinExistence type="inferred from homology"/>
<comment type="subcellular location">
    <subcellularLocation>
        <location evidence="5">Late endosome membrane</location>
        <topology evidence="5">Peripheral membrane protein</topology>
        <orientation evidence="5">Cytoplasmic side</orientation>
    </subcellularLocation>
    <subcellularLocation>
        <location evidence="1 5">Lysosome membrane</location>
        <topology evidence="1 5">Peripheral membrane protein</topology>
        <orientation evidence="1 5">Cytoplasmic side</orientation>
    </subcellularLocation>
    <text evidence="5">Cytoplasmic, peripheral membrane protein associated with late endosomes/lysosomes.</text>
</comment>
<name>A0A674K7Z0_9SAUR</name>
<evidence type="ECO:0000259" key="8">
    <source>
        <dbReference type="Pfam" id="PF04841"/>
    </source>
</evidence>
<dbReference type="GO" id="GO:0006886">
    <property type="term" value="P:intracellular protein transport"/>
    <property type="evidence" value="ECO:0007669"/>
    <property type="project" value="InterPro"/>
</dbReference>
<dbReference type="GO" id="GO:0031902">
    <property type="term" value="C:late endosome membrane"/>
    <property type="evidence" value="ECO:0007669"/>
    <property type="project" value="UniProtKB-SubCell"/>
</dbReference>
<keyword evidence="5" id="KW-0967">Endosome</keyword>
<dbReference type="GeneTree" id="ENSGT00390000003896"/>
<dbReference type="GO" id="GO:0033263">
    <property type="term" value="C:CORVET complex"/>
    <property type="evidence" value="ECO:0007669"/>
    <property type="project" value="UniProtKB-UniRule"/>
</dbReference>
<keyword evidence="5" id="KW-0813">Transport</keyword>
<dbReference type="InterPro" id="IPR006925">
    <property type="entry name" value="Vps16_C"/>
</dbReference>
<dbReference type="GO" id="GO:0030897">
    <property type="term" value="C:HOPS complex"/>
    <property type="evidence" value="ECO:0007669"/>
    <property type="project" value="UniProtKB-UniRule"/>
</dbReference>
<keyword evidence="10" id="KW-1185">Reference proteome</keyword>
<dbReference type="GO" id="GO:0003779">
    <property type="term" value="F:actin binding"/>
    <property type="evidence" value="ECO:0007669"/>
    <property type="project" value="TreeGrafter"/>
</dbReference>
<accession>A0A674K7Z0</accession>
<keyword evidence="5" id="KW-0472">Membrane</keyword>
<dbReference type="PANTHER" id="PTHR12811:SF0">
    <property type="entry name" value="VACUOLAR PROTEIN SORTING-ASSOCIATED PROTEIN 16 HOMOLOG"/>
    <property type="match status" value="1"/>
</dbReference>
<evidence type="ECO:0000256" key="3">
    <source>
        <dbReference type="ARBA" id="ARBA00017947"/>
    </source>
</evidence>
<gene>
    <name evidence="9" type="primary">VPS16</name>
</gene>
<dbReference type="Pfam" id="PF04841">
    <property type="entry name" value="Vps16_N"/>
    <property type="match status" value="1"/>
</dbReference>
<comment type="function">
    <text evidence="5">Plays a role in vesicle-mediated protein trafficking to lysosomal compartments including the endocytic membrane transport and autophagic pathways. Believed to act as a core component of the putative HOPS and CORVET endosomal tethering complexes.</text>
</comment>
<sequence length="796" mass="90420">MALELTGKEERVIPLRSLTSPLVCLLCCRKFELYSMAWNLKEDLRDCLVAAAPYGGPIALLKNNFRKEKSPGSRPLLEIYSASGVPLASVLWKSGQVVQLGWTASEDLLCIQEDGTVLIYNLFCEFKRHFSMGNEVLQNHVREAKVFHTEYGTGVAILTGAHRFSLTTNIDDLKLRRMPEVPGLQKLPSCWAVLSQDRVTIILLAIGQDLYLLDNTSCSVVTPPGISPHAGAYVQMAVSFNYCYLALFTDTGSIWMGTSSLKEKLGEFSCDFRTPPRQMVWHVAELWTLSGERRFILDEDSYLVPELDGVRIFSRTTHEFLHEIPEASEEIFKIASMAPGALLLEAQREYEKQSQKADEYLREIKDQNLLAEAVRQCIEAAGYEHEPETQKSLLRAASFGKCFLDKFPPESFVRTCRDLRVLNAIWDYQIGIPLTFAQYPLPAEGWCCRWIRLDPLREGVVCVASAGTRAQRPHPSVTPLKSAVTPQMSLALGIRTPGFHVSPGKSPVPCMRVGELRLAETLGGGGVALLFYTVVLHLKNELNRGTFFMTLQKQPVALSLYRQFCKHQELETLKDLYNQDDDHQELGNFHVHSSYSSEKRIEGRVAALQNAVDEYYKAKNEFAAKATEDQIKLLRMQRRLQDELDKPYVDYSLHDTVYGLILDGNHKRAEQLYRDFRIPDKRFWWLKIGALAEREDWEEMEKFSKSKKSPIGYLPFVEICMKHHNRHEAKKYAARVTPEQRVKAHILVRELDQAADAAIEHKNENEMNLVLSKCTAATDSSVVEKINRAKAQILKK</sequence>
<evidence type="ECO:0000313" key="9">
    <source>
        <dbReference type="Ensembl" id="ENSTMTP00000029725.1"/>
    </source>
</evidence>
<organism evidence="9 10">
    <name type="scientific">Terrapene triunguis</name>
    <name type="common">Three-toed box turtle</name>
    <dbReference type="NCBI Taxonomy" id="2587831"/>
    <lineage>
        <taxon>Eukaryota</taxon>
        <taxon>Metazoa</taxon>
        <taxon>Chordata</taxon>
        <taxon>Craniata</taxon>
        <taxon>Vertebrata</taxon>
        <taxon>Euteleostomi</taxon>
        <taxon>Archelosauria</taxon>
        <taxon>Testudinata</taxon>
        <taxon>Testudines</taxon>
        <taxon>Cryptodira</taxon>
        <taxon>Durocryptodira</taxon>
        <taxon>Testudinoidea</taxon>
        <taxon>Emydidae</taxon>
        <taxon>Terrapene</taxon>
    </lineage>
</organism>
<dbReference type="GO" id="GO:0016197">
    <property type="term" value="P:endosomal transport"/>
    <property type="evidence" value="ECO:0007669"/>
    <property type="project" value="TreeGrafter"/>
</dbReference>
<dbReference type="Gene3D" id="1.10.150.780">
    <property type="entry name" value="Vps16, C-terminal region"/>
    <property type="match status" value="1"/>
</dbReference>
<dbReference type="Proteomes" id="UP000472274">
    <property type="component" value="Unplaced"/>
</dbReference>
<dbReference type="InterPro" id="IPR038132">
    <property type="entry name" value="Vps16_C_sf"/>
</dbReference>